<evidence type="ECO:0000256" key="1">
    <source>
        <dbReference type="SAM" id="MobiDB-lite"/>
    </source>
</evidence>
<reference evidence="3 4" key="1">
    <citation type="submission" date="2015-01" db="EMBL/GenBank/DDBJ databases">
        <title>The Genome Sequence of Capronia semiimmersa CBS27337.</title>
        <authorList>
            <consortium name="The Broad Institute Genomics Platform"/>
            <person name="Cuomo C."/>
            <person name="de Hoog S."/>
            <person name="Gorbushina A."/>
            <person name="Stielow B."/>
            <person name="Teixiera M."/>
            <person name="Abouelleil A."/>
            <person name="Chapman S.B."/>
            <person name="Priest M."/>
            <person name="Young S.K."/>
            <person name="Wortman J."/>
            <person name="Nusbaum C."/>
            <person name="Birren B."/>
        </authorList>
    </citation>
    <scope>NUCLEOTIDE SEQUENCE [LARGE SCALE GENOMIC DNA]</scope>
    <source>
        <strain evidence="3 4">CBS 27337</strain>
    </source>
</reference>
<gene>
    <name evidence="3" type="ORF">PV04_04850</name>
</gene>
<dbReference type="HOGENOM" id="CLU_012879_1_0_1"/>
<keyword evidence="2" id="KW-1133">Transmembrane helix</keyword>
<keyword evidence="2" id="KW-0472">Membrane</keyword>
<feature type="transmembrane region" description="Helical" evidence="2">
    <location>
        <begin position="150"/>
        <end position="167"/>
    </location>
</feature>
<accession>A0A0D2GAD9</accession>
<name>A0A0D2GAD9_9EURO</name>
<feature type="compositionally biased region" description="Basic and acidic residues" evidence="1">
    <location>
        <begin position="832"/>
        <end position="845"/>
    </location>
</feature>
<sequence>MVSFSRLASFLPLDARPAAQHTVEQKKIIISSSTRKALWRCAPHVLPMTTSIAILALSFHGIYIGADFASQTITLMSFQIAAKVHEIFIVASLSVIVFHAIRHELLHGDGLPLGLVGSGFNFSSFDFFFTKEFGGGLLNVVTPGHRLRKTGFVILLCVAGLIAALAGPSSATLIVPVSQTWQAGGTHFYLNGSSEDFWPSDVSSDALAVQNMCNGSNSTEVAICPAGGYLSIREHWGRMNYTNFYTYDVPAYSKELSGSRFYWPIHSPASPVPPRYALGNARNVTAFSPGTATFFVQPHAAASALMQRIANKWWTALQSHMKVSDRQVDDRKIGAEVLAAITSVRCTEPQDLLAGEKSVHFPAISGRFNYVEGTSFTVDSLNASAVDHIRFQWVRLPDRFGSVSIGAALESAWNAEKTSRAVVGCSAQAGWVPTSVYTDQYSFWTGWYPWNIEYGGRIPSWVAVPAGKPQPATNGRVAFSDEWLSLLNPNVADTVPSLEAWNPSAMESIIDSSGLADDLSSQDAASLAEAWVEDGQLGISRTVLLESIISSVITDGLSRSGAYRIFDTKGSSSEWPFSMFDPLPDFDKRIIDGRDALQAPSQPQTDITTLRLRMEITGFALKRSLEGALAMVVLLAHIILATGHIIFVMVKRQSSDSWDSISELVALAQNSRPSYIALANTAAGITQRRTYGRLARIRAKPTMDQSDNDHVELIFDGPDRTVDDVEMLCPTCDHEAKSEERSTRTEVKGDEEGSHSVTSHLDQDQDQDPTNTRLEPVARQQWTWPRNRNDGPPRDQSSARHVSQPSQSPPPHSRTGSKERLITPEGVRVRRPAVEEPVRVDHAYG</sequence>
<dbReference type="AlphaFoldDB" id="A0A0D2GAD9"/>
<keyword evidence="2" id="KW-0812">Transmembrane</keyword>
<feature type="region of interest" description="Disordered" evidence="1">
    <location>
        <begin position="732"/>
        <end position="845"/>
    </location>
</feature>
<evidence type="ECO:0000256" key="2">
    <source>
        <dbReference type="SAM" id="Phobius"/>
    </source>
</evidence>
<feature type="transmembrane region" description="Helical" evidence="2">
    <location>
        <begin position="45"/>
        <end position="66"/>
    </location>
</feature>
<feature type="compositionally biased region" description="Basic and acidic residues" evidence="1">
    <location>
        <begin position="732"/>
        <end position="754"/>
    </location>
</feature>
<dbReference type="STRING" id="5601.A0A0D2GAD9"/>
<feature type="transmembrane region" description="Helical" evidence="2">
    <location>
        <begin position="87"/>
        <end position="105"/>
    </location>
</feature>
<evidence type="ECO:0000313" key="3">
    <source>
        <dbReference type="EMBL" id="KIW68939.1"/>
    </source>
</evidence>
<keyword evidence="4" id="KW-1185">Reference proteome</keyword>
<evidence type="ECO:0000313" key="4">
    <source>
        <dbReference type="Proteomes" id="UP000054266"/>
    </source>
</evidence>
<dbReference type="EMBL" id="KN846958">
    <property type="protein sequence ID" value="KIW68939.1"/>
    <property type="molecule type" value="Genomic_DNA"/>
</dbReference>
<protein>
    <submittedName>
        <fullName evidence="3">Uncharacterized protein</fullName>
    </submittedName>
</protein>
<dbReference type="Proteomes" id="UP000054266">
    <property type="component" value="Unassembled WGS sequence"/>
</dbReference>
<proteinExistence type="predicted"/>
<organism evidence="3 4">
    <name type="scientific">Phialophora macrospora</name>
    <dbReference type="NCBI Taxonomy" id="1851006"/>
    <lineage>
        <taxon>Eukaryota</taxon>
        <taxon>Fungi</taxon>
        <taxon>Dikarya</taxon>
        <taxon>Ascomycota</taxon>
        <taxon>Pezizomycotina</taxon>
        <taxon>Eurotiomycetes</taxon>
        <taxon>Chaetothyriomycetidae</taxon>
        <taxon>Chaetothyriales</taxon>
        <taxon>Herpotrichiellaceae</taxon>
        <taxon>Phialophora</taxon>
    </lineage>
</organism>
<feature type="transmembrane region" description="Helical" evidence="2">
    <location>
        <begin position="628"/>
        <end position="650"/>
    </location>
</feature>